<feature type="region of interest" description="Disordered" evidence="1">
    <location>
        <begin position="1"/>
        <end position="63"/>
    </location>
</feature>
<dbReference type="EMBL" id="LR031877">
    <property type="protein sequence ID" value="VDD44595.1"/>
    <property type="molecule type" value="Genomic_DNA"/>
</dbReference>
<accession>A0A3P6FGE2</accession>
<feature type="compositionally biased region" description="Polar residues" evidence="1">
    <location>
        <begin position="1"/>
        <end position="20"/>
    </location>
</feature>
<feature type="compositionally biased region" description="Acidic residues" evidence="1">
    <location>
        <begin position="37"/>
        <end position="47"/>
    </location>
</feature>
<evidence type="ECO:0000313" key="2">
    <source>
        <dbReference type="EMBL" id="VDD44595.1"/>
    </source>
</evidence>
<name>A0A3P6FGE2_BRAOL</name>
<organism evidence="2">
    <name type="scientific">Brassica oleracea</name>
    <name type="common">Wild cabbage</name>
    <dbReference type="NCBI Taxonomy" id="3712"/>
    <lineage>
        <taxon>Eukaryota</taxon>
        <taxon>Viridiplantae</taxon>
        <taxon>Streptophyta</taxon>
        <taxon>Embryophyta</taxon>
        <taxon>Tracheophyta</taxon>
        <taxon>Spermatophyta</taxon>
        <taxon>Magnoliopsida</taxon>
        <taxon>eudicotyledons</taxon>
        <taxon>Gunneridae</taxon>
        <taxon>Pentapetalae</taxon>
        <taxon>rosids</taxon>
        <taxon>malvids</taxon>
        <taxon>Brassicales</taxon>
        <taxon>Brassicaceae</taxon>
        <taxon>Brassiceae</taxon>
        <taxon>Brassica</taxon>
    </lineage>
</organism>
<feature type="non-terminal residue" evidence="2">
    <location>
        <position position="90"/>
    </location>
</feature>
<protein>
    <submittedName>
        <fullName evidence="2">Uncharacterized protein</fullName>
    </submittedName>
</protein>
<evidence type="ECO:0000256" key="1">
    <source>
        <dbReference type="SAM" id="MobiDB-lite"/>
    </source>
</evidence>
<sequence length="90" mass="10128">QFTPDPGSVITQVQPSQSTEQDLHEAEGRSYIISDVSDSDDSLDELWDCSSNEEHDEETDSDTCEDATILQKIQRQANINKVVESITKHF</sequence>
<proteinExistence type="predicted"/>
<gene>
    <name evidence="2" type="ORF">BOLC5T32142H</name>
</gene>
<dbReference type="AlphaFoldDB" id="A0A3P6FGE2"/>
<feature type="non-terminal residue" evidence="2">
    <location>
        <position position="1"/>
    </location>
</feature>
<feature type="compositionally biased region" description="Acidic residues" evidence="1">
    <location>
        <begin position="54"/>
        <end position="63"/>
    </location>
</feature>
<reference evidence="2" key="1">
    <citation type="submission" date="2018-11" db="EMBL/GenBank/DDBJ databases">
        <authorList>
            <consortium name="Genoscope - CEA"/>
            <person name="William W."/>
        </authorList>
    </citation>
    <scope>NUCLEOTIDE SEQUENCE</scope>
</reference>